<name>A0A1X9N8D0_9GAMM</name>
<evidence type="ECO:0000256" key="5">
    <source>
        <dbReference type="ARBA" id="ARBA00023004"/>
    </source>
</evidence>
<dbReference type="GO" id="GO:0046872">
    <property type="term" value="F:metal ion binding"/>
    <property type="evidence" value="ECO:0007669"/>
    <property type="project" value="UniProtKB-KW"/>
</dbReference>
<dbReference type="PROSITE" id="PS51007">
    <property type="entry name" value="CYTC"/>
    <property type="match status" value="1"/>
</dbReference>
<dbReference type="KEGG" id="osg:BST96_04410"/>
<sequence length="196" mass="22310">MGYSKNSNQTDSYTLSAKLLHGGFFAIVFGCCLMMPYWQFGVVPFTSDREITAVYTDIELSPIMPEDALELEVMDNEFRWCRYCHVMQPGAAEEPGPTLYRIFGRQAATIPGFYYSEAFIGAGEQKLIWTEQTIDEFITDPQAYIPGNRMNHGPVVISDPERRKRVINLLKKWTAVGSTVEEEYLKAELEKAKQAQ</sequence>
<dbReference type="PANTHER" id="PTHR11961">
    <property type="entry name" value="CYTOCHROME C"/>
    <property type="match status" value="1"/>
</dbReference>
<dbReference type="SUPFAM" id="SSF46626">
    <property type="entry name" value="Cytochrome c"/>
    <property type="match status" value="1"/>
</dbReference>
<dbReference type="InterPro" id="IPR002327">
    <property type="entry name" value="Cyt_c_1A/1B"/>
</dbReference>
<organism evidence="9 10">
    <name type="scientific">Oceanicoccus sagamiensis</name>
    <dbReference type="NCBI Taxonomy" id="716816"/>
    <lineage>
        <taxon>Bacteria</taxon>
        <taxon>Pseudomonadati</taxon>
        <taxon>Pseudomonadota</taxon>
        <taxon>Gammaproteobacteria</taxon>
        <taxon>Cellvibrionales</taxon>
        <taxon>Spongiibacteraceae</taxon>
        <taxon>Oceanicoccus</taxon>
    </lineage>
</organism>
<evidence type="ECO:0000313" key="9">
    <source>
        <dbReference type="EMBL" id="ARN73421.1"/>
    </source>
</evidence>
<dbReference type="InterPro" id="IPR036909">
    <property type="entry name" value="Cyt_c-like_dom_sf"/>
</dbReference>
<evidence type="ECO:0000256" key="1">
    <source>
        <dbReference type="ARBA" id="ARBA00022448"/>
    </source>
</evidence>
<dbReference type="Proteomes" id="UP000193450">
    <property type="component" value="Chromosome"/>
</dbReference>
<keyword evidence="4" id="KW-0249">Electron transport</keyword>
<reference evidence="9 10" key="1">
    <citation type="submission" date="2016-11" db="EMBL/GenBank/DDBJ databases">
        <title>Trade-off between light-utilization and light-protection in marine flavobacteria.</title>
        <authorList>
            <person name="Kumagai Y."/>
        </authorList>
    </citation>
    <scope>NUCLEOTIDE SEQUENCE [LARGE SCALE GENOMIC DNA]</scope>
    <source>
        <strain evidence="9 10">NBRC 107125</strain>
    </source>
</reference>
<evidence type="ECO:0000256" key="2">
    <source>
        <dbReference type="ARBA" id="ARBA00022617"/>
    </source>
</evidence>
<dbReference type="OrthoDB" id="9805828at2"/>
<keyword evidence="7" id="KW-1133">Transmembrane helix</keyword>
<evidence type="ECO:0000313" key="10">
    <source>
        <dbReference type="Proteomes" id="UP000193450"/>
    </source>
</evidence>
<evidence type="ECO:0000256" key="3">
    <source>
        <dbReference type="ARBA" id="ARBA00022723"/>
    </source>
</evidence>
<dbReference type="PRINTS" id="PR00604">
    <property type="entry name" value="CYTCHRMECIAB"/>
</dbReference>
<keyword evidence="7" id="KW-0812">Transmembrane</keyword>
<gene>
    <name evidence="9" type="ORF">BST96_04410</name>
</gene>
<keyword evidence="7" id="KW-0472">Membrane</keyword>
<evidence type="ECO:0000256" key="4">
    <source>
        <dbReference type="ARBA" id="ARBA00022982"/>
    </source>
</evidence>
<feature type="domain" description="Cytochrome c" evidence="8">
    <location>
        <begin position="66"/>
        <end position="174"/>
    </location>
</feature>
<dbReference type="GO" id="GO:0020037">
    <property type="term" value="F:heme binding"/>
    <property type="evidence" value="ECO:0007669"/>
    <property type="project" value="InterPro"/>
</dbReference>
<keyword evidence="1" id="KW-0813">Transport</keyword>
<dbReference type="GO" id="GO:0009055">
    <property type="term" value="F:electron transfer activity"/>
    <property type="evidence" value="ECO:0007669"/>
    <property type="project" value="InterPro"/>
</dbReference>
<dbReference type="STRING" id="716816.BST96_04410"/>
<keyword evidence="3 6" id="KW-0479">Metal-binding</keyword>
<dbReference type="AlphaFoldDB" id="A0A1X9N8D0"/>
<keyword evidence="2 6" id="KW-0349">Heme</keyword>
<dbReference type="EMBL" id="CP019343">
    <property type="protein sequence ID" value="ARN73421.1"/>
    <property type="molecule type" value="Genomic_DNA"/>
</dbReference>
<evidence type="ECO:0000259" key="8">
    <source>
        <dbReference type="PROSITE" id="PS51007"/>
    </source>
</evidence>
<evidence type="ECO:0000256" key="6">
    <source>
        <dbReference type="PROSITE-ProRule" id="PRU00433"/>
    </source>
</evidence>
<feature type="transmembrane region" description="Helical" evidence="7">
    <location>
        <begin position="20"/>
        <end position="40"/>
    </location>
</feature>
<protein>
    <recommendedName>
        <fullName evidence="8">Cytochrome c domain-containing protein</fullName>
    </recommendedName>
</protein>
<evidence type="ECO:0000256" key="7">
    <source>
        <dbReference type="SAM" id="Phobius"/>
    </source>
</evidence>
<keyword evidence="10" id="KW-1185">Reference proteome</keyword>
<dbReference type="RefSeq" id="WP_085757532.1">
    <property type="nucleotide sequence ID" value="NZ_CP019343.1"/>
</dbReference>
<dbReference type="InterPro" id="IPR009056">
    <property type="entry name" value="Cyt_c-like_dom"/>
</dbReference>
<keyword evidence="5 6" id="KW-0408">Iron</keyword>
<proteinExistence type="predicted"/>
<accession>A0A1X9N8D0</accession>
<dbReference type="PROSITE" id="PS51257">
    <property type="entry name" value="PROKAR_LIPOPROTEIN"/>
    <property type="match status" value="1"/>
</dbReference>
<dbReference type="Gene3D" id="1.10.760.10">
    <property type="entry name" value="Cytochrome c-like domain"/>
    <property type="match status" value="1"/>
</dbReference>